<reference evidence="1 2" key="1">
    <citation type="submission" date="2019-08" db="EMBL/GenBank/DDBJ databases">
        <title>Bacillus genomes from the desert of Cuatro Cienegas, Coahuila.</title>
        <authorList>
            <person name="Olmedo-Alvarez G."/>
        </authorList>
    </citation>
    <scope>NUCLEOTIDE SEQUENCE [LARGE SCALE GENOMIC DNA]</scope>
    <source>
        <strain evidence="1 2">CH28_1T</strain>
    </source>
</reference>
<sequence>MGKLNGCISTSNNGVIEDVNIVGVGPEVNSQFNELAVAARTPVIELTSTYGISALRDAIETTGTGTVTNDTVEYLINTGTGAGAEAVLDSAQRGRYQPGYAVEAGIGARSMTSPVGDQVARWGLFDDQNGAFFGVNSSGIFLGYRRNGIDTVVPQASWNIDPANGAGPSGISLNLSNGNIYQIVFSWYGYGVIEWQIVAQNPVDLSQQIITVHRVKPISQTSFTDPNLPLRGQVENGATTGTNLTLFVAGRQYSIIGNYKPVFRVTSERRSFTATTTLSPVISFQRKAIFPAGSGRPNSVNVTLEGLDLLTGADIYYQVLLGSTINGTFVNFPTATTNIPNSETALLVNNNSTTFTTLGQVIFQGLAAGAQGNTRSLTTGSLLNLVLADNQIITLAVATFTGTTPIQAVLRVSEEW</sequence>
<evidence type="ECO:0000313" key="1">
    <source>
        <dbReference type="EMBL" id="TYS67654.1"/>
    </source>
</evidence>
<accession>A0A5D4T068</accession>
<evidence type="ECO:0000313" key="2">
    <source>
        <dbReference type="Proteomes" id="UP000322524"/>
    </source>
</evidence>
<name>A0A5D4T068_9BACI</name>
<gene>
    <name evidence="1" type="ORF">FZC76_13850</name>
</gene>
<proteinExistence type="predicted"/>
<dbReference type="EMBL" id="VTEV01000005">
    <property type="protein sequence ID" value="TYS67654.1"/>
    <property type="molecule type" value="Genomic_DNA"/>
</dbReference>
<organism evidence="1 2">
    <name type="scientific">Sutcliffiella horikoshii</name>
    <dbReference type="NCBI Taxonomy" id="79883"/>
    <lineage>
        <taxon>Bacteria</taxon>
        <taxon>Bacillati</taxon>
        <taxon>Bacillota</taxon>
        <taxon>Bacilli</taxon>
        <taxon>Bacillales</taxon>
        <taxon>Bacillaceae</taxon>
        <taxon>Sutcliffiella</taxon>
    </lineage>
</organism>
<dbReference type="RefSeq" id="WP_148988764.1">
    <property type="nucleotide sequence ID" value="NZ_VTEV01000005.1"/>
</dbReference>
<protein>
    <submittedName>
        <fullName evidence="1">Uncharacterized protein</fullName>
    </submittedName>
</protein>
<dbReference type="AlphaFoldDB" id="A0A5D4T068"/>
<dbReference type="OrthoDB" id="2835365at2"/>
<comment type="caution">
    <text evidence="1">The sequence shown here is derived from an EMBL/GenBank/DDBJ whole genome shotgun (WGS) entry which is preliminary data.</text>
</comment>
<dbReference type="Proteomes" id="UP000322524">
    <property type="component" value="Unassembled WGS sequence"/>
</dbReference>